<dbReference type="InterPro" id="IPR001441">
    <property type="entry name" value="UPP_synth-like"/>
</dbReference>
<sequence length="249" mass="28524">MFTLRRKKQDIKLSKIPAHIGIIMDGNGRWAKKRMKPRVFGHKAGMDALQDVTIAASELGVKILTVYAFSTENWARPQEEVKFIMNLPVEFFDKYVPKLHKNNVRILVIGDKEELPAATLDALERARELTKHNSGLILNFALNYGGRAEIVDAVKLIAQDVLDARFNPGDITEGLIADYLMTSNLPYLYRDPDLIIRTSGELRLSNFLPWQAAYSELYFTDTLWPDFDKKALYLAIEEFNHRHRRFGGV</sequence>
<comment type="caution">
    <text evidence="3">The sequence shown here is derived from an EMBL/GenBank/DDBJ whole genome shotgun (WGS) entry which is preliminary data.</text>
</comment>
<feature type="active site" description="Proton acceptor" evidence="2">
    <location>
        <position position="73"/>
    </location>
</feature>
<dbReference type="PANTHER" id="PTHR10291">
    <property type="entry name" value="DEHYDRODOLICHYL DIPHOSPHATE SYNTHASE FAMILY MEMBER"/>
    <property type="match status" value="1"/>
</dbReference>
<feature type="binding site" evidence="2">
    <location>
        <position position="197"/>
    </location>
    <ligand>
        <name>substrate</name>
    </ligand>
</feature>
<dbReference type="PANTHER" id="PTHR10291:SF0">
    <property type="entry name" value="DEHYDRODOLICHYL DIPHOSPHATE SYNTHASE 2"/>
    <property type="match status" value="1"/>
</dbReference>
<evidence type="ECO:0000256" key="1">
    <source>
        <dbReference type="ARBA" id="ARBA00022679"/>
    </source>
</evidence>
<feature type="binding site" evidence="2">
    <location>
        <position position="74"/>
    </location>
    <ligand>
        <name>substrate</name>
    </ligand>
</feature>
<comment type="similarity">
    <text evidence="2">Belongs to the UPP synthase family.</text>
</comment>
<protein>
    <recommendedName>
        <fullName evidence="2">Isoprenyl transferase</fullName>
        <ecNumber evidence="2">2.5.1.-</ecNumber>
    </recommendedName>
</protein>
<dbReference type="GO" id="GO:0030145">
    <property type="term" value="F:manganese ion binding"/>
    <property type="evidence" value="ECO:0007669"/>
    <property type="project" value="TreeGrafter"/>
</dbReference>
<dbReference type="FunFam" id="3.40.1180.10:FF:000001">
    <property type="entry name" value="(2E,6E)-farnesyl-diphosphate-specific ditrans,polycis-undecaprenyl-diphosphate synthase"/>
    <property type="match status" value="1"/>
</dbReference>
<proteinExistence type="inferred from homology"/>
<reference evidence="3 4" key="1">
    <citation type="journal article" date="2013" name="Mol. Biol. Evol.">
        <title>Evolutionary and population genomics of the cavity causing bacteria Streptococcus mutans.</title>
        <authorList>
            <person name="Cornejo O.E."/>
            <person name="Lefebure T."/>
            <person name="Pavinski Bitar P.D."/>
            <person name="Lang P."/>
            <person name="Richards V.P."/>
            <person name="Eilertson K."/>
            <person name="Do T."/>
            <person name="Beighton D."/>
            <person name="Zeng L."/>
            <person name="Ahn S.J."/>
            <person name="Burne R.A."/>
            <person name="Siepel A."/>
            <person name="Bustamante C.D."/>
            <person name="Stanhope M.J."/>
        </authorList>
    </citation>
    <scope>NUCLEOTIDE SEQUENCE [LARGE SCALE GENOMIC DNA]</scope>
    <source>
        <strain evidence="3 4">SM6</strain>
    </source>
</reference>
<dbReference type="InterPro" id="IPR018520">
    <property type="entry name" value="UPP_synth-like_CS"/>
</dbReference>
<feature type="binding site" evidence="2">
    <location>
        <position position="42"/>
    </location>
    <ligand>
        <name>substrate</name>
    </ligand>
</feature>
<feature type="binding site" evidence="2">
    <location>
        <begin position="26"/>
        <end position="29"/>
    </location>
    <ligand>
        <name>substrate</name>
    </ligand>
</feature>
<dbReference type="HAMAP" id="MF_01139">
    <property type="entry name" value="ISPT"/>
    <property type="match status" value="1"/>
</dbReference>
<feature type="binding site" evidence="2">
    <location>
        <position position="216"/>
    </location>
    <ligand>
        <name>Mg(2+)</name>
        <dbReference type="ChEBI" id="CHEBI:18420"/>
    </ligand>
</feature>
<evidence type="ECO:0000256" key="2">
    <source>
        <dbReference type="HAMAP-Rule" id="MF_01139"/>
    </source>
</evidence>
<feature type="binding site" evidence="2">
    <location>
        <position position="25"/>
    </location>
    <ligand>
        <name>Mg(2+)</name>
        <dbReference type="ChEBI" id="CHEBI:18420"/>
    </ligand>
</feature>
<feature type="active site" evidence="2">
    <location>
        <position position="25"/>
    </location>
</feature>
<dbReference type="CDD" id="cd00475">
    <property type="entry name" value="Cis_IPPS"/>
    <property type="match status" value="1"/>
</dbReference>
<dbReference type="Proteomes" id="UP000011676">
    <property type="component" value="Unassembled WGS sequence"/>
</dbReference>
<feature type="binding site" evidence="2">
    <location>
        <begin position="203"/>
        <end position="205"/>
    </location>
    <ligand>
        <name>substrate</name>
    </ligand>
</feature>
<dbReference type="Pfam" id="PF01255">
    <property type="entry name" value="Prenyltransf"/>
    <property type="match status" value="1"/>
</dbReference>
<dbReference type="RefSeq" id="WP_002263518.1">
    <property type="nucleotide sequence ID" value="NZ_AHSR01000016.1"/>
</dbReference>
<feature type="binding site" evidence="2">
    <location>
        <position position="38"/>
    </location>
    <ligand>
        <name>substrate</name>
    </ligand>
</feature>
<dbReference type="GeneID" id="93858781"/>
<dbReference type="SMR" id="A0A829BW76"/>
<name>A0A829BW76_STRMG</name>
<dbReference type="Gene3D" id="3.40.1180.10">
    <property type="entry name" value="Decaprenyl diphosphate synthase-like"/>
    <property type="match status" value="1"/>
</dbReference>
<comment type="function">
    <text evidence="2">Catalyzes the condensation of isopentenyl diphosphate (IPP) with allylic pyrophosphates generating different type of terpenoids.</text>
</comment>
<accession>A0A829BW76</accession>
<dbReference type="PROSITE" id="PS01066">
    <property type="entry name" value="UPP_SYNTHASE"/>
    <property type="match status" value="1"/>
</dbReference>
<comment type="cofactor">
    <cofactor evidence="2">
        <name>Mg(2+)</name>
        <dbReference type="ChEBI" id="CHEBI:18420"/>
    </cofactor>
    <text evidence="2">Binds 2 magnesium ions per subunit.</text>
</comment>
<keyword evidence="1 2" id="KW-0808">Transferase</keyword>
<evidence type="ECO:0000313" key="3">
    <source>
        <dbReference type="EMBL" id="EMC24626.1"/>
    </source>
</evidence>
<dbReference type="NCBIfam" id="NF011405">
    <property type="entry name" value="PRK14830.1"/>
    <property type="match status" value="1"/>
</dbReference>
<dbReference type="EC" id="2.5.1.-" evidence="2"/>
<dbReference type="GO" id="GO:0000287">
    <property type="term" value="F:magnesium ion binding"/>
    <property type="evidence" value="ECO:0007669"/>
    <property type="project" value="UniProtKB-UniRule"/>
</dbReference>
<dbReference type="GO" id="GO:0005829">
    <property type="term" value="C:cytosol"/>
    <property type="evidence" value="ECO:0007669"/>
    <property type="project" value="TreeGrafter"/>
</dbReference>
<gene>
    <name evidence="3" type="ORF">SMU82_03896</name>
</gene>
<feature type="binding site" evidence="2">
    <location>
        <position position="76"/>
    </location>
    <ligand>
        <name>substrate</name>
    </ligand>
</feature>
<organism evidence="3 4">
    <name type="scientific">Streptococcus mutans SM6</name>
    <dbReference type="NCBI Taxonomy" id="857119"/>
    <lineage>
        <taxon>Bacteria</taxon>
        <taxon>Bacillati</taxon>
        <taxon>Bacillota</taxon>
        <taxon>Bacilli</taxon>
        <taxon>Lactobacillales</taxon>
        <taxon>Streptococcaceae</taxon>
        <taxon>Streptococcus</taxon>
    </lineage>
</organism>
<dbReference type="InterPro" id="IPR036424">
    <property type="entry name" value="UPP_synth-like_sf"/>
</dbReference>
<dbReference type="GO" id="GO:0008834">
    <property type="term" value="F:ditrans,polycis-undecaprenyl-diphosphate synthase [(2E,6E)-farnesyl-diphosphate specific] activity"/>
    <property type="evidence" value="ECO:0007669"/>
    <property type="project" value="TreeGrafter"/>
</dbReference>
<dbReference type="AlphaFoldDB" id="A0A829BW76"/>
<dbReference type="GO" id="GO:0016094">
    <property type="term" value="P:polyprenol biosynthetic process"/>
    <property type="evidence" value="ECO:0007669"/>
    <property type="project" value="TreeGrafter"/>
</dbReference>
<dbReference type="NCBIfam" id="TIGR00055">
    <property type="entry name" value="uppS"/>
    <property type="match status" value="1"/>
</dbReference>
<keyword evidence="2" id="KW-0460">Magnesium</keyword>
<keyword evidence="2" id="KW-0479">Metal-binding</keyword>
<evidence type="ECO:0000313" key="4">
    <source>
        <dbReference type="Proteomes" id="UP000011676"/>
    </source>
</evidence>
<dbReference type="SUPFAM" id="SSF64005">
    <property type="entry name" value="Undecaprenyl diphosphate synthase"/>
    <property type="match status" value="1"/>
</dbReference>
<comment type="subunit">
    <text evidence="2">Homodimer.</text>
</comment>
<feature type="binding site" evidence="2">
    <location>
        <position position="30"/>
    </location>
    <ligand>
        <name>substrate</name>
    </ligand>
</feature>
<dbReference type="EMBL" id="AHSR01000016">
    <property type="protein sequence ID" value="EMC24626.1"/>
    <property type="molecule type" value="Genomic_DNA"/>
</dbReference>
<feature type="binding site" evidence="2">
    <location>
        <begin position="70"/>
        <end position="72"/>
    </location>
    <ligand>
        <name>substrate</name>
    </ligand>
</feature>